<keyword evidence="3" id="KW-0808">Transferase</keyword>
<reference evidence="4" key="1">
    <citation type="journal article" date="2019" name="Curr. Biol.">
        <title>Genome Sequence of Striga asiatica Provides Insight into the Evolution of Plant Parasitism.</title>
        <authorList>
            <person name="Yoshida S."/>
            <person name="Kim S."/>
            <person name="Wafula E.K."/>
            <person name="Tanskanen J."/>
            <person name="Kim Y.M."/>
            <person name="Honaas L."/>
            <person name="Yang Z."/>
            <person name="Spallek T."/>
            <person name="Conn C.E."/>
            <person name="Ichihashi Y."/>
            <person name="Cheong K."/>
            <person name="Cui S."/>
            <person name="Der J.P."/>
            <person name="Gundlach H."/>
            <person name="Jiao Y."/>
            <person name="Hori C."/>
            <person name="Ishida J.K."/>
            <person name="Kasahara H."/>
            <person name="Kiba T."/>
            <person name="Kim M.S."/>
            <person name="Koo N."/>
            <person name="Laohavisit A."/>
            <person name="Lee Y.H."/>
            <person name="Lumba S."/>
            <person name="McCourt P."/>
            <person name="Mortimer J.C."/>
            <person name="Mutuku J.M."/>
            <person name="Nomura T."/>
            <person name="Sasaki-Sekimoto Y."/>
            <person name="Seto Y."/>
            <person name="Wang Y."/>
            <person name="Wakatake T."/>
            <person name="Sakakibara H."/>
            <person name="Demura T."/>
            <person name="Yamaguchi S."/>
            <person name="Yoneyama K."/>
            <person name="Manabe R.I."/>
            <person name="Nelson D.C."/>
            <person name="Schulman A.H."/>
            <person name="Timko M.P."/>
            <person name="dePamphilis C.W."/>
            <person name="Choi D."/>
            <person name="Shirasu K."/>
        </authorList>
    </citation>
    <scope>NUCLEOTIDE SEQUENCE [LARGE SCALE GENOMIC DNA]</scope>
    <source>
        <strain evidence="4">cv. UVA1</strain>
    </source>
</reference>
<feature type="domain" description="Alpha 1,4-glycosyltransferase" evidence="2">
    <location>
        <begin position="194"/>
        <end position="308"/>
    </location>
</feature>
<dbReference type="SUPFAM" id="SSF53448">
    <property type="entry name" value="Nucleotide-diphospho-sugar transferases"/>
    <property type="match status" value="1"/>
</dbReference>
<dbReference type="InterPro" id="IPR029044">
    <property type="entry name" value="Nucleotide-diphossugar_trans"/>
</dbReference>
<evidence type="ECO:0000259" key="2">
    <source>
        <dbReference type="Pfam" id="PF04572"/>
    </source>
</evidence>
<dbReference type="GO" id="GO:0016757">
    <property type="term" value="F:glycosyltransferase activity"/>
    <property type="evidence" value="ECO:0007669"/>
    <property type="project" value="UniProtKB-KW"/>
</dbReference>
<dbReference type="InterPro" id="IPR044789">
    <property type="entry name" value="Put_A1-4-GlycosylTfrase_plant"/>
</dbReference>
<keyword evidence="1" id="KW-1133">Transmembrane helix</keyword>
<accession>A0A5A7PFV5</accession>
<evidence type="ECO:0000313" key="3">
    <source>
        <dbReference type="EMBL" id="GER31640.1"/>
    </source>
</evidence>
<dbReference type="OrthoDB" id="409543at2759"/>
<evidence type="ECO:0000256" key="1">
    <source>
        <dbReference type="SAM" id="Phobius"/>
    </source>
</evidence>
<dbReference type="EMBL" id="BKCP01004505">
    <property type="protein sequence ID" value="GER31640.1"/>
    <property type="molecule type" value="Genomic_DNA"/>
</dbReference>
<dbReference type="Pfam" id="PF04572">
    <property type="entry name" value="Gb3_synth"/>
    <property type="match status" value="1"/>
</dbReference>
<keyword evidence="3" id="KW-0328">Glycosyltransferase</keyword>
<dbReference type="Gene3D" id="3.90.550.20">
    <property type="match status" value="1"/>
</dbReference>
<keyword evidence="4" id="KW-1185">Reference proteome</keyword>
<dbReference type="InterPro" id="IPR007652">
    <property type="entry name" value="A1-4-GlycosylTfrase_dom"/>
</dbReference>
<protein>
    <submittedName>
        <fullName evidence="3">Lactosylceramide 4-alpha-galactosyltransferase</fullName>
    </submittedName>
</protein>
<dbReference type="Proteomes" id="UP000325081">
    <property type="component" value="Unassembled WGS sequence"/>
</dbReference>
<evidence type="ECO:0000313" key="4">
    <source>
        <dbReference type="Proteomes" id="UP000325081"/>
    </source>
</evidence>
<dbReference type="InterPro" id="IPR007577">
    <property type="entry name" value="GlycoTrfase_DXD_sugar-bd_CS"/>
</dbReference>
<dbReference type="PANTHER" id="PTHR46781">
    <property type="entry name" value="ALPHA 1,4-GLYCOSYLTRANSFERASE FAMILY PROTEIN"/>
    <property type="match status" value="1"/>
</dbReference>
<gene>
    <name evidence="3" type="ORF">STAS_07660</name>
</gene>
<dbReference type="AlphaFoldDB" id="A0A5A7PFV5"/>
<organism evidence="3 4">
    <name type="scientific">Striga asiatica</name>
    <name type="common">Asiatic witchweed</name>
    <name type="synonym">Buchnera asiatica</name>
    <dbReference type="NCBI Taxonomy" id="4170"/>
    <lineage>
        <taxon>Eukaryota</taxon>
        <taxon>Viridiplantae</taxon>
        <taxon>Streptophyta</taxon>
        <taxon>Embryophyta</taxon>
        <taxon>Tracheophyta</taxon>
        <taxon>Spermatophyta</taxon>
        <taxon>Magnoliopsida</taxon>
        <taxon>eudicotyledons</taxon>
        <taxon>Gunneridae</taxon>
        <taxon>Pentapetalae</taxon>
        <taxon>asterids</taxon>
        <taxon>lamiids</taxon>
        <taxon>Lamiales</taxon>
        <taxon>Orobanchaceae</taxon>
        <taxon>Buchnereae</taxon>
        <taxon>Striga</taxon>
    </lineage>
</organism>
<comment type="caution">
    <text evidence="3">The sequence shown here is derived from an EMBL/GenBank/DDBJ whole genome shotgun (WGS) entry which is preliminary data.</text>
</comment>
<dbReference type="PANTHER" id="PTHR46781:SF5">
    <property type="entry name" value="ALPHA 1,4-GLYCOSYLTRANSFERASE FAMILY PROTEIN"/>
    <property type="match status" value="1"/>
</dbReference>
<keyword evidence="1" id="KW-0812">Transmembrane</keyword>
<feature type="transmembrane region" description="Helical" evidence="1">
    <location>
        <begin position="21"/>
        <end position="39"/>
    </location>
</feature>
<dbReference type="Pfam" id="PF04488">
    <property type="entry name" value="Gly_transf_sug"/>
    <property type="match status" value="1"/>
</dbReference>
<sequence length="433" mass="48914">MANIQAEIGQFKGSGEEGKKSFYALISIFSICLLAYNSASIFCTRVPIPAKIPPEPATFDPEILSSSARYSVRDEAPAAKSAAHLHKNRNLVVPTSEKQKGQNGFEARVGDFFAGGCKLRYTCPGMVQPVNAWECKSRRGLLWLGLLYKFGGIYLDTDVIVLKSLFGLKNAIGAQTVYRATKIWSRLYNAVMIFDCGHPFLYKFIQEFAPTFDGNKWGHNGPYMVSRVVSRVAGRPDYKFTIMPPMALYPVDWSKIRSLFEGPKGSSHSKWMVAKLRQIMSKSFGVHLWNKESRGFEVQKGSIIEHMMLSYGYNFSAEEIGVQMPALSVYDSELNNWKVKGVAQGRDGSMACWYNSRSLSEQNSVEYILMELRDWLTRGVEQGWVQVKIWCRDKMLYKIISNKDNACWDVVILAEDINHALASVFESNVMYCC</sequence>
<name>A0A5A7PFV5_STRAF</name>
<keyword evidence="1" id="KW-0472">Membrane</keyword>
<proteinExistence type="predicted"/>